<dbReference type="EMBL" id="AKCV02000025">
    <property type="protein sequence ID" value="TMS57205.1"/>
    <property type="molecule type" value="Genomic_DNA"/>
</dbReference>
<sequence>MKMLNKALAGLLAGASLLAGNAALAVQDMPGGPAVRQLNLTEPVTRIAAEIHWLHWMMLILCTVIFVGVFGVMFYSIFKHRKSKGAKSASFHESTTVEIIWTVVPFILVIGMALPATKTVVAMKDTTNSDITIKATGYQWKWGYDYLKGEGEGVSFISTLSTPRDQINNQAPKGNEYLMEVDNEVVVPVNKKIRVVLTANDVIHAWMIPAFGVKQDAIPGFVRDTWFRAEKVGVYRGQCAELCGKEHAFMPIVVRVVSQEDYSKWVEGKQKEMAAKADDPTKTYTMAELMQRGEKVYAANCAVCHQPNGKGAGTFPALDGSKIVNGPLKDQMDIMLHGKNAMPAWKQLSDVELASVMTYTRNHWGNKTGEVVQPAQFTSGRAGTYPAGGGAAGEQKAADAPAQNPSADKQAGVAGNRAAG</sequence>
<accession>A0ACD3SLY8</accession>
<comment type="caution">
    <text evidence="1">The sequence shown here is derived from an EMBL/GenBank/DDBJ whole genome shotgun (WGS) entry which is preliminary data.</text>
</comment>
<proteinExistence type="predicted"/>
<name>A0ACD3SLY8_9BURK</name>
<evidence type="ECO:0000313" key="1">
    <source>
        <dbReference type="EMBL" id="TMS57205.1"/>
    </source>
</evidence>
<organism evidence="1 2">
    <name type="scientific">Imbroritus primus</name>
    <dbReference type="NCBI Taxonomy" id="3058603"/>
    <lineage>
        <taxon>Bacteria</taxon>
        <taxon>Pseudomonadati</taxon>
        <taxon>Pseudomonadota</taxon>
        <taxon>Betaproteobacteria</taxon>
        <taxon>Burkholderiales</taxon>
        <taxon>Burkholderiaceae</taxon>
        <taxon>Imbroritus</taxon>
    </lineage>
</organism>
<protein>
    <submittedName>
        <fullName evidence="1">Cytochrome c oxidase subunit II</fullName>
        <ecNumber evidence="1">1.9.3.1</ecNumber>
    </submittedName>
</protein>
<keyword evidence="2" id="KW-1185">Reference proteome</keyword>
<gene>
    <name evidence="1" type="primary">coxB</name>
    <name evidence="1" type="ORF">MW7_014740</name>
</gene>
<dbReference type="EC" id="1.9.3.1" evidence="1"/>
<dbReference type="Proteomes" id="UP000004277">
    <property type="component" value="Unassembled WGS sequence"/>
</dbReference>
<reference evidence="1" key="1">
    <citation type="submission" date="2019-05" db="EMBL/GenBank/DDBJ databases">
        <title>Revised genome assembly of Burkholderiaceae (previously Ralstonia) sp. PBA.</title>
        <authorList>
            <person name="Gan H.M."/>
        </authorList>
    </citation>
    <scope>NUCLEOTIDE SEQUENCE</scope>
    <source>
        <strain evidence="1">PBA</strain>
    </source>
</reference>
<evidence type="ECO:0000313" key="2">
    <source>
        <dbReference type="Proteomes" id="UP000004277"/>
    </source>
</evidence>
<keyword evidence="1" id="KW-0560">Oxidoreductase</keyword>